<evidence type="ECO:0000256" key="1">
    <source>
        <dbReference type="ARBA" id="ARBA00022450"/>
    </source>
</evidence>
<dbReference type="SUPFAM" id="SSF53901">
    <property type="entry name" value="Thiolase-like"/>
    <property type="match status" value="1"/>
</dbReference>
<dbReference type="PANTHER" id="PTHR43775:SF37">
    <property type="entry name" value="SI:DKEY-61P9.11"/>
    <property type="match status" value="1"/>
</dbReference>
<keyword evidence="1" id="KW-0596">Phosphopantetheine</keyword>
<feature type="domain" description="Beta-ketoacyl synthase-like N-terminal" evidence="4">
    <location>
        <begin position="6"/>
        <end position="69"/>
    </location>
</feature>
<name>A0A5B8MHT1_9CHLO</name>
<organism evidence="5 6">
    <name type="scientific">Chloropicon primus</name>
    <dbReference type="NCBI Taxonomy" id="1764295"/>
    <lineage>
        <taxon>Eukaryota</taxon>
        <taxon>Viridiplantae</taxon>
        <taxon>Chlorophyta</taxon>
        <taxon>Chloropicophyceae</taxon>
        <taxon>Chloropicales</taxon>
        <taxon>Chloropicaceae</taxon>
        <taxon>Chloropicon</taxon>
    </lineage>
</organism>
<keyword evidence="2" id="KW-0597">Phosphoprotein</keyword>
<dbReference type="GO" id="GO:0006633">
    <property type="term" value="P:fatty acid biosynthetic process"/>
    <property type="evidence" value="ECO:0007669"/>
    <property type="project" value="TreeGrafter"/>
</dbReference>
<dbReference type="InterPro" id="IPR050091">
    <property type="entry name" value="PKS_NRPS_Biosynth_Enz"/>
</dbReference>
<dbReference type="InterPro" id="IPR014030">
    <property type="entry name" value="Ketoacyl_synth_N"/>
</dbReference>
<reference evidence="5 6" key="1">
    <citation type="submission" date="2018-07" db="EMBL/GenBank/DDBJ databases">
        <title>The complete nuclear genome of the prasinophyte Chloropicon primus (CCMP1205).</title>
        <authorList>
            <person name="Pombert J.-F."/>
            <person name="Otis C."/>
            <person name="Turmel M."/>
            <person name="Lemieux C."/>
        </authorList>
    </citation>
    <scope>NUCLEOTIDE SEQUENCE [LARGE SCALE GENOMIC DNA]</scope>
    <source>
        <strain evidence="5 6">CCMP1205</strain>
    </source>
</reference>
<dbReference type="EMBL" id="CP031036">
    <property type="protein sequence ID" value="QDZ20188.1"/>
    <property type="molecule type" value="Genomic_DNA"/>
</dbReference>
<dbReference type="Proteomes" id="UP000316726">
    <property type="component" value="Chromosome 3"/>
</dbReference>
<sequence length="128" mass="13720">MSYMGLVLGQLSKGLVCGAEIHMYRNTFFSIQIAGMLAPDGRCKTLDASADGYVRAEACIACVLGPLEDGSKQDTVMLRGTAVRSSCTSPGVVRGAGNDESEMERDRPATEHRTVSALHGTWIVSPRR</sequence>
<dbReference type="OrthoDB" id="552819at2759"/>
<gene>
    <name evidence="5" type="ORF">A3770_03p27060</name>
</gene>
<evidence type="ECO:0000256" key="2">
    <source>
        <dbReference type="ARBA" id="ARBA00022553"/>
    </source>
</evidence>
<dbReference type="GO" id="GO:0004312">
    <property type="term" value="F:fatty acid synthase activity"/>
    <property type="evidence" value="ECO:0007669"/>
    <property type="project" value="TreeGrafter"/>
</dbReference>
<evidence type="ECO:0000256" key="3">
    <source>
        <dbReference type="SAM" id="MobiDB-lite"/>
    </source>
</evidence>
<keyword evidence="6" id="KW-1185">Reference proteome</keyword>
<dbReference type="AlphaFoldDB" id="A0A5B8MHT1"/>
<dbReference type="PANTHER" id="PTHR43775">
    <property type="entry name" value="FATTY ACID SYNTHASE"/>
    <property type="match status" value="1"/>
</dbReference>
<evidence type="ECO:0000313" key="6">
    <source>
        <dbReference type="Proteomes" id="UP000316726"/>
    </source>
</evidence>
<feature type="region of interest" description="Disordered" evidence="3">
    <location>
        <begin position="88"/>
        <end position="111"/>
    </location>
</feature>
<dbReference type="STRING" id="1764295.A0A5B8MHT1"/>
<evidence type="ECO:0000259" key="4">
    <source>
        <dbReference type="Pfam" id="PF00109"/>
    </source>
</evidence>
<accession>A0A5B8MHT1</accession>
<dbReference type="InterPro" id="IPR016039">
    <property type="entry name" value="Thiolase-like"/>
</dbReference>
<dbReference type="Pfam" id="PF00109">
    <property type="entry name" value="ketoacyl-synt"/>
    <property type="match status" value="1"/>
</dbReference>
<evidence type="ECO:0000313" key="5">
    <source>
        <dbReference type="EMBL" id="QDZ20188.1"/>
    </source>
</evidence>
<protein>
    <recommendedName>
        <fullName evidence="4">Beta-ketoacyl synthase-like N-terminal domain-containing protein</fullName>
    </recommendedName>
</protein>
<proteinExistence type="predicted"/>
<dbReference type="Gene3D" id="3.40.47.10">
    <property type="match status" value="1"/>
</dbReference>